<sequence>MGEEPNEIRVFVANGQVSTAAAVFGPGFQDWLPITQVFGYPAPVPQYQPVYSPPPAQTTVERRQEAGSWLVRVRAKNSRGDRKRNIRDFTIRVYDEAGSEHVIRFTNAAWHDFEMRSGDWLRVSQKNGKVVRVANQTTGEVYSVTPPGCLQMVILLVAIPVLAILMF</sequence>
<dbReference type="AlphaFoldDB" id="A0A7M2X467"/>
<accession>A0A7M2X467</accession>
<dbReference type="RefSeq" id="WP_206295149.1">
    <property type="nucleotide sequence ID" value="NZ_CP063458.1"/>
</dbReference>
<organism evidence="2 3">
    <name type="scientific">Humisphaera borealis</name>
    <dbReference type="NCBI Taxonomy" id="2807512"/>
    <lineage>
        <taxon>Bacteria</taxon>
        <taxon>Pseudomonadati</taxon>
        <taxon>Planctomycetota</taxon>
        <taxon>Phycisphaerae</taxon>
        <taxon>Tepidisphaerales</taxon>
        <taxon>Tepidisphaeraceae</taxon>
        <taxon>Humisphaera</taxon>
    </lineage>
</organism>
<evidence type="ECO:0000313" key="2">
    <source>
        <dbReference type="EMBL" id="QOV91831.1"/>
    </source>
</evidence>
<protein>
    <submittedName>
        <fullName evidence="2">Uncharacterized protein</fullName>
    </submittedName>
</protein>
<keyword evidence="1" id="KW-0472">Membrane</keyword>
<reference evidence="2 3" key="1">
    <citation type="submission" date="2020-10" db="EMBL/GenBank/DDBJ databases">
        <title>Wide distribution of Phycisphaera-like planctomycetes from WD2101 soil group in peatlands and genome analysis of the first cultivated representative.</title>
        <authorList>
            <person name="Dedysh S.N."/>
            <person name="Beletsky A.V."/>
            <person name="Ivanova A."/>
            <person name="Kulichevskaya I.S."/>
            <person name="Suzina N.E."/>
            <person name="Philippov D.A."/>
            <person name="Rakitin A.L."/>
            <person name="Mardanov A.V."/>
            <person name="Ravin N.V."/>
        </authorList>
    </citation>
    <scope>NUCLEOTIDE SEQUENCE [LARGE SCALE GENOMIC DNA]</scope>
    <source>
        <strain evidence="2 3">M1803</strain>
    </source>
</reference>
<name>A0A7M2X467_9BACT</name>
<dbReference type="KEGG" id="hbs:IPV69_10950"/>
<gene>
    <name evidence="2" type="ORF">IPV69_10950</name>
</gene>
<keyword evidence="1" id="KW-1133">Transmembrane helix</keyword>
<dbReference type="Proteomes" id="UP000593765">
    <property type="component" value="Chromosome"/>
</dbReference>
<keyword evidence="1" id="KW-0812">Transmembrane</keyword>
<evidence type="ECO:0000313" key="3">
    <source>
        <dbReference type="Proteomes" id="UP000593765"/>
    </source>
</evidence>
<keyword evidence="3" id="KW-1185">Reference proteome</keyword>
<feature type="transmembrane region" description="Helical" evidence="1">
    <location>
        <begin position="150"/>
        <end position="166"/>
    </location>
</feature>
<proteinExistence type="predicted"/>
<evidence type="ECO:0000256" key="1">
    <source>
        <dbReference type="SAM" id="Phobius"/>
    </source>
</evidence>
<dbReference type="EMBL" id="CP063458">
    <property type="protein sequence ID" value="QOV91831.1"/>
    <property type="molecule type" value="Genomic_DNA"/>
</dbReference>